<dbReference type="Proteomes" id="UP000762676">
    <property type="component" value="Unassembled WGS sequence"/>
</dbReference>
<sequence>MRYQVCKKDHDPRIRVGLSKGDRFLRKYSELYPCDLDEEPEIDVWASGGTLHLTTKSCLTTVVLTSASKLQLGMNFYWSFWICAFPHERTKQ</sequence>
<proteinExistence type="predicted"/>
<comment type="caution">
    <text evidence="1">The sequence shown here is derived from an EMBL/GenBank/DDBJ whole genome shotgun (WGS) entry which is preliminary data.</text>
</comment>
<dbReference type="EMBL" id="BMAT01012998">
    <property type="protein sequence ID" value="GFS03441.1"/>
    <property type="molecule type" value="Genomic_DNA"/>
</dbReference>
<protein>
    <submittedName>
        <fullName evidence="1">Uncharacterized protein</fullName>
    </submittedName>
</protein>
<keyword evidence="2" id="KW-1185">Reference proteome</keyword>
<organism evidence="1 2">
    <name type="scientific">Elysia marginata</name>
    <dbReference type="NCBI Taxonomy" id="1093978"/>
    <lineage>
        <taxon>Eukaryota</taxon>
        <taxon>Metazoa</taxon>
        <taxon>Spiralia</taxon>
        <taxon>Lophotrochozoa</taxon>
        <taxon>Mollusca</taxon>
        <taxon>Gastropoda</taxon>
        <taxon>Heterobranchia</taxon>
        <taxon>Euthyneura</taxon>
        <taxon>Panpulmonata</taxon>
        <taxon>Sacoglossa</taxon>
        <taxon>Placobranchoidea</taxon>
        <taxon>Plakobranchidae</taxon>
        <taxon>Elysia</taxon>
    </lineage>
</organism>
<dbReference type="AlphaFoldDB" id="A0AAV4I446"/>
<accession>A0AAV4I446</accession>
<evidence type="ECO:0000313" key="2">
    <source>
        <dbReference type="Proteomes" id="UP000762676"/>
    </source>
</evidence>
<evidence type="ECO:0000313" key="1">
    <source>
        <dbReference type="EMBL" id="GFS03441.1"/>
    </source>
</evidence>
<name>A0AAV4I446_9GAST</name>
<reference evidence="1 2" key="1">
    <citation type="journal article" date="2021" name="Elife">
        <title>Chloroplast acquisition without the gene transfer in kleptoplastic sea slugs, Plakobranchus ocellatus.</title>
        <authorList>
            <person name="Maeda T."/>
            <person name="Takahashi S."/>
            <person name="Yoshida T."/>
            <person name="Shimamura S."/>
            <person name="Takaki Y."/>
            <person name="Nagai Y."/>
            <person name="Toyoda A."/>
            <person name="Suzuki Y."/>
            <person name="Arimoto A."/>
            <person name="Ishii H."/>
            <person name="Satoh N."/>
            <person name="Nishiyama T."/>
            <person name="Hasebe M."/>
            <person name="Maruyama T."/>
            <person name="Minagawa J."/>
            <person name="Obokata J."/>
            <person name="Shigenobu S."/>
        </authorList>
    </citation>
    <scope>NUCLEOTIDE SEQUENCE [LARGE SCALE GENOMIC DNA]</scope>
</reference>
<gene>
    <name evidence="1" type="ORF">ElyMa_006470700</name>
</gene>